<proteinExistence type="predicted"/>
<dbReference type="GO" id="GO:0000272">
    <property type="term" value="P:polysaccharide catabolic process"/>
    <property type="evidence" value="ECO:0007669"/>
    <property type="project" value="InterPro"/>
</dbReference>
<dbReference type="PROSITE" id="PS00018">
    <property type="entry name" value="EF_HAND_1"/>
    <property type="match status" value="1"/>
</dbReference>
<dbReference type="Proteomes" id="UP000179251">
    <property type="component" value="Unassembled WGS sequence"/>
</dbReference>
<dbReference type="InterPro" id="IPR016134">
    <property type="entry name" value="Dockerin_dom"/>
</dbReference>
<dbReference type="SUPFAM" id="SSF63446">
    <property type="entry name" value="Type I dockerin domain"/>
    <property type="match status" value="1"/>
</dbReference>
<organism evidence="4 5">
    <name type="scientific">Candidatus Giovannonibacteria bacterium RIFCSPHIGHO2_01_FULL_45_23</name>
    <dbReference type="NCBI Taxonomy" id="1798325"/>
    <lineage>
        <taxon>Bacteria</taxon>
        <taxon>Candidatus Giovannoniibacteriota</taxon>
    </lineage>
</organism>
<name>A0A1F5VH88_9BACT</name>
<protein>
    <recommendedName>
        <fullName evidence="6">Fibronectin type-III domain-containing protein</fullName>
    </recommendedName>
</protein>
<dbReference type="Gene3D" id="1.10.1330.10">
    <property type="entry name" value="Dockerin domain"/>
    <property type="match status" value="1"/>
</dbReference>
<evidence type="ECO:0000259" key="3">
    <source>
        <dbReference type="PROSITE" id="PS51766"/>
    </source>
</evidence>
<comment type="caution">
    <text evidence="4">The sequence shown here is derived from an EMBL/GenBank/DDBJ whole genome shotgun (WGS) entry which is preliminary data.</text>
</comment>
<dbReference type="InterPro" id="IPR036116">
    <property type="entry name" value="FN3_sf"/>
</dbReference>
<dbReference type="CDD" id="cd14256">
    <property type="entry name" value="Dockerin_I"/>
    <property type="match status" value="1"/>
</dbReference>
<feature type="region of interest" description="Disordered" evidence="1">
    <location>
        <begin position="183"/>
        <end position="207"/>
    </location>
</feature>
<dbReference type="InterPro" id="IPR003961">
    <property type="entry name" value="FN3_dom"/>
</dbReference>
<feature type="domain" description="Fibronectin type-III" evidence="2">
    <location>
        <begin position="93"/>
        <end position="188"/>
    </location>
</feature>
<dbReference type="PROSITE" id="PS50853">
    <property type="entry name" value="FN3"/>
    <property type="match status" value="1"/>
</dbReference>
<dbReference type="InterPro" id="IPR018247">
    <property type="entry name" value="EF_Hand_1_Ca_BS"/>
</dbReference>
<evidence type="ECO:0000256" key="1">
    <source>
        <dbReference type="SAM" id="MobiDB-lite"/>
    </source>
</evidence>
<evidence type="ECO:0000313" key="5">
    <source>
        <dbReference type="Proteomes" id="UP000179251"/>
    </source>
</evidence>
<dbReference type="PROSITE" id="PS51766">
    <property type="entry name" value="DOCKERIN"/>
    <property type="match status" value="1"/>
</dbReference>
<dbReference type="Gene3D" id="2.60.40.10">
    <property type="entry name" value="Immunoglobulins"/>
    <property type="match status" value="1"/>
</dbReference>
<feature type="domain" description="Dockerin" evidence="3">
    <location>
        <begin position="406"/>
        <end position="463"/>
    </location>
</feature>
<dbReference type="InterPro" id="IPR013783">
    <property type="entry name" value="Ig-like_fold"/>
</dbReference>
<dbReference type="Pfam" id="PF00404">
    <property type="entry name" value="Dockerin_1"/>
    <property type="match status" value="1"/>
</dbReference>
<dbReference type="InterPro" id="IPR002105">
    <property type="entry name" value="Dockerin_1_rpt"/>
</dbReference>
<reference evidence="4 5" key="1">
    <citation type="journal article" date="2016" name="Nat. Commun.">
        <title>Thousands of microbial genomes shed light on interconnected biogeochemical processes in an aquifer system.</title>
        <authorList>
            <person name="Anantharaman K."/>
            <person name="Brown C.T."/>
            <person name="Hug L.A."/>
            <person name="Sharon I."/>
            <person name="Castelle C.J."/>
            <person name="Probst A.J."/>
            <person name="Thomas B.C."/>
            <person name="Singh A."/>
            <person name="Wilkins M.J."/>
            <person name="Karaoz U."/>
            <person name="Brodie E.L."/>
            <person name="Williams K.H."/>
            <person name="Hubbard S.S."/>
            <person name="Banfield J.F."/>
        </authorList>
    </citation>
    <scope>NUCLEOTIDE SEQUENCE [LARGE SCALE GENOMIC DNA]</scope>
</reference>
<dbReference type="EMBL" id="MFHD01000020">
    <property type="protein sequence ID" value="OGF62281.1"/>
    <property type="molecule type" value="Genomic_DNA"/>
</dbReference>
<dbReference type="AlphaFoldDB" id="A0A1F5VH88"/>
<dbReference type="STRING" id="1798325.A2834_02780"/>
<accession>A0A1F5VH88</accession>
<dbReference type="SUPFAM" id="SSF49265">
    <property type="entry name" value="Fibronectin type III"/>
    <property type="match status" value="1"/>
</dbReference>
<sequence length="463" mass="48663">MKTGAEIRGIIRGKTRKLSALISVILISAFFSAVSAEEFTSSSFKVLEPVLQPAGYSTSSGYSLIGTISQIAIGTSTASSFNLSGGFLYYPFASSPVVTATAGDGQVSLSWTASQGFLGWTVSGYNVGRSTAPGGPYTFSASLGNVTSSTRTGLTNGTTYYFVVRAEDAFVNNIATSSEVSSAPVAAPVSPTPTPTPSVGGGGGGGGLPPTLPHLTKVLIKGRAYPAASITIFKDGTTAATPKADQNGNFEAEIGANAGIYTFSIYAIDSENRRSLTTSFTTNIPSGQTVTISDIVLSPTIGADKSQVKFGNDIKFFGYAYPASQINVIINSEHGIADTAESDKFGFWDYVLDSGSLEKGDHTTKTQTVTQDSLISPFSESLAFRVGDSDTLFSKLPALRPAAPAACNKNGDINNDGRVNLIDFSIMLFFWNQRSPKNPCADINGDGIVNLFDFSIMLFWWTG</sequence>
<gene>
    <name evidence="4" type="ORF">A2834_02780</name>
</gene>
<dbReference type="InterPro" id="IPR036439">
    <property type="entry name" value="Dockerin_dom_sf"/>
</dbReference>
<dbReference type="CDD" id="cd00063">
    <property type="entry name" value="FN3"/>
    <property type="match status" value="1"/>
</dbReference>
<evidence type="ECO:0000259" key="2">
    <source>
        <dbReference type="PROSITE" id="PS50853"/>
    </source>
</evidence>
<evidence type="ECO:0008006" key="6">
    <source>
        <dbReference type="Google" id="ProtNLM"/>
    </source>
</evidence>
<dbReference type="GO" id="GO:0004553">
    <property type="term" value="F:hydrolase activity, hydrolyzing O-glycosyl compounds"/>
    <property type="evidence" value="ECO:0007669"/>
    <property type="project" value="InterPro"/>
</dbReference>
<evidence type="ECO:0000313" key="4">
    <source>
        <dbReference type="EMBL" id="OGF62281.1"/>
    </source>
</evidence>